<dbReference type="Proteomes" id="UP000184488">
    <property type="component" value="Unassembled WGS sequence"/>
</dbReference>
<name>A0A1M6GF21_9FLAO</name>
<evidence type="ECO:0000313" key="2">
    <source>
        <dbReference type="EMBL" id="SHJ08556.1"/>
    </source>
</evidence>
<gene>
    <name evidence="2" type="ORF">SAMN05444363_2582</name>
</gene>
<accession>A0A1M6GF21</accession>
<reference evidence="3" key="1">
    <citation type="submission" date="2016-11" db="EMBL/GenBank/DDBJ databases">
        <authorList>
            <person name="Varghese N."/>
            <person name="Submissions S."/>
        </authorList>
    </citation>
    <scope>NUCLEOTIDE SEQUENCE [LARGE SCALE GENOMIC DNA]</scope>
    <source>
        <strain evidence="3">DSM 18829</strain>
    </source>
</reference>
<keyword evidence="1" id="KW-0732">Signal</keyword>
<dbReference type="STRING" id="415425.SAMN05444363_2582"/>
<evidence type="ECO:0000256" key="1">
    <source>
        <dbReference type="SAM" id="SignalP"/>
    </source>
</evidence>
<organism evidence="2 3">
    <name type="scientific">Flavobacterium terrae</name>
    <dbReference type="NCBI Taxonomy" id="415425"/>
    <lineage>
        <taxon>Bacteria</taxon>
        <taxon>Pseudomonadati</taxon>
        <taxon>Bacteroidota</taxon>
        <taxon>Flavobacteriia</taxon>
        <taxon>Flavobacteriales</taxon>
        <taxon>Flavobacteriaceae</taxon>
        <taxon>Flavobacterium</taxon>
    </lineage>
</organism>
<evidence type="ECO:0000313" key="3">
    <source>
        <dbReference type="Proteomes" id="UP000184488"/>
    </source>
</evidence>
<dbReference type="OrthoDB" id="1161684at2"/>
<feature type="chain" id="PRO_5013336809" evidence="1">
    <location>
        <begin position="21"/>
        <end position="145"/>
    </location>
</feature>
<feature type="signal peptide" evidence="1">
    <location>
        <begin position="1"/>
        <end position="20"/>
    </location>
</feature>
<keyword evidence="3" id="KW-1185">Reference proteome</keyword>
<dbReference type="EMBL" id="FQZI01000005">
    <property type="protein sequence ID" value="SHJ08556.1"/>
    <property type="molecule type" value="Genomic_DNA"/>
</dbReference>
<proteinExistence type="predicted"/>
<sequence length="145" mass="16380">MKKIIFLSLLIAIPTCTINAQSKTISKSIISPSAVLKKYHEKGELDGMQKGDLVDLYVERIKVITNKLPFIALTNKRGVTINDVGIPDSPENNKILDKQQQTIRTFLSETETFERTLTPFADKSDIVDAILFCENILKELMLIRE</sequence>
<dbReference type="RefSeq" id="WP_073311911.1">
    <property type="nucleotide sequence ID" value="NZ_FQZI01000005.1"/>
</dbReference>
<protein>
    <submittedName>
        <fullName evidence="2">Uncharacterized protein</fullName>
    </submittedName>
</protein>
<dbReference type="AlphaFoldDB" id="A0A1M6GF21"/>